<protein>
    <submittedName>
        <fullName evidence="2">Uncharacterized protein</fullName>
    </submittedName>
</protein>
<feature type="compositionally biased region" description="Polar residues" evidence="1">
    <location>
        <begin position="58"/>
        <end position="67"/>
    </location>
</feature>
<dbReference type="EMBL" id="BPLR01007154">
    <property type="protein sequence ID" value="GIY14853.1"/>
    <property type="molecule type" value="Genomic_DNA"/>
</dbReference>
<reference evidence="2 3" key="1">
    <citation type="submission" date="2021-06" db="EMBL/GenBank/DDBJ databases">
        <title>Caerostris extrusa draft genome.</title>
        <authorList>
            <person name="Kono N."/>
            <person name="Arakawa K."/>
        </authorList>
    </citation>
    <scope>NUCLEOTIDE SEQUENCE [LARGE SCALE GENOMIC DNA]</scope>
</reference>
<dbReference type="Proteomes" id="UP001054945">
    <property type="component" value="Unassembled WGS sequence"/>
</dbReference>
<sequence>MYLLKFCFLNSIPTPPCPFSFYAYKSDVSGTTDTSRIALFHPGLGESRWKSGQFLLGSATNNPSLATNRKRNHSTSKMHY</sequence>
<feature type="region of interest" description="Disordered" evidence="1">
    <location>
        <begin position="58"/>
        <end position="80"/>
    </location>
</feature>
<name>A0AAV4R452_CAEEX</name>
<evidence type="ECO:0000256" key="1">
    <source>
        <dbReference type="SAM" id="MobiDB-lite"/>
    </source>
</evidence>
<organism evidence="2 3">
    <name type="scientific">Caerostris extrusa</name>
    <name type="common">Bark spider</name>
    <name type="synonym">Caerostris bankana</name>
    <dbReference type="NCBI Taxonomy" id="172846"/>
    <lineage>
        <taxon>Eukaryota</taxon>
        <taxon>Metazoa</taxon>
        <taxon>Ecdysozoa</taxon>
        <taxon>Arthropoda</taxon>
        <taxon>Chelicerata</taxon>
        <taxon>Arachnida</taxon>
        <taxon>Araneae</taxon>
        <taxon>Araneomorphae</taxon>
        <taxon>Entelegynae</taxon>
        <taxon>Araneoidea</taxon>
        <taxon>Araneidae</taxon>
        <taxon>Caerostris</taxon>
    </lineage>
</organism>
<gene>
    <name evidence="2" type="ORF">CEXT_103681</name>
</gene>
<dbReference type="AlphaFoldDB" id="A0AAV4R452"/>
<evidence type="ECO:0000313" key="2">
    <source>
        <dbReference type="EMBL" id="GIY14853.1"/>
    </source>
</evidence>
<evidence type="ECO:0000313" key="3">
    <source>
        <dbReference type="Proteomes" id="UP001054945"/>
    </source>
</evidence>
<proteinExistence type="predicted"/>
<accession>A0AAV4R452</accession>
<comment type="caution">
    <text evidence="2">The sequence shown here is derived from an EMBL/GenBank/DDBJ whole genome shotgun (WGS) entry which is preliminary data.</text>
</comment>
<keyword evidence="3" id="KW-1185">Reference proteome</keyword>
<feature type="compositionally biased region" description="Basic residues" evidence="1">
    <location>
        <begin position="68"/>
        <end position="80"/>
    </location>
</feature>